<gene>
    <name evidence="1" type="ORF">C4B68_12945</name>
</gene>
<dbReference type="RefSeq" id="WP_099499865.1">
    <property type="nucleotide sequence ID" value="NZ_CP026652.1"/>
</dbReference>
<evidence type="ECO:0000313" key="2">
    <source>
        <dbReference type="Proteomes" id="UP000238413"/>
    </source>
</evidence>
<proteinExistence type="predicted"/>
<evidence type="ECO:0000313" key="1">
    <source>
        <dbReference type="EMBL" id="AVH56531.1"/>
    </source>
</evidence>
<sequence>MLQRIGLYYPYINFRDERWLKTAALYWPQLARIVPARFPTTDSDTVRALAEELDFIVPVEPASSTLGVSSAFLDVIAAHAEDLRQRYGAAAGPHPRSPAYLHRDEVAAEVREALFDAGIAVPSRGTRFSEPGVVAGPLISSAAGVTFAVAGLARTATGERQALLASSPSAYLLSVEKGLETRSLMRRFFRQPSARGGGIT</sequence>
<keyword evidence="2" id="KW-1185">Reference proteome</keyword>
<dbReference type="EMBL" id="CP026652">
    <property type="protein sequence ID" value="AVH56531.1"/>
    <property type="molecule type" value="Genomic_DNA"/>
</dbReference>
<reference evidence="1 2" key="1">
    <citation type="submission" date="2018-02" db="EMBL/GenBank/DDBJ databases">
        <title>Complete genome sequence of Streptomyces dengpaensis, the producer of angucyclines.</title>
        <authorList>
            <person name="Yumei L."/>
        </authorList>
    </citation>
    <scope>NUCLEOTIDE SEQUENCE [LARGE SCALE GENOMIC DNA]</scope>
    <source>
        <strain evidence="1 2">XZHG99</strain>
    </source>
</reference>
<dbReference type="Proteomes" id="UP000238413">
    <property type="component" value="Chromosome"/>
</dbReference>
<name>A0ABN5HZH0_9ACTN</name>
<accession>A0ABN5HZH0</accession>
<organism evidence="1 2">
    <name type="scientific">Streptomyces dengpaensis</name>
    <dbReference type="NCBI Taxonomy" id="2049881"/>
    <lineage>
        <taxon>Bacteria</taxon>
        <taxon>Bacillati</taxon>
        <taxon>Actinomycetota</taxon>
        <taxon>Actinomycetes</taxon>
        <taxon>Kitasatosporales</taxon>
        <taxon>Streptomycetaceae</taxon>
        <taxon>Streptomyces</taxon>
    </lineage>
</organism>
<protein>
    <submittedName>
        <fullName evidence="1">Uncharacterized protein</fullName>
    </submittedName>
</protein>